<organism evidence="2 3">
    <name type="scientific">Nitrobacter winogradskyi (strain ATCC 25391 / DSM 10237 / CIP 104748 / NCIMB 11846 / Nb-255)</name>
    <dbReference type="NCBI Taxonomy" id="323098"/>
    <lineage>
        <taxon>Bacteria</taxon>
        <taxon>Pseudomonadati</taxon>
        <taxon>Pseudomonadota</taxon>
        <taxon>Alphaproteobacteria</taxon>
        <taxon>Hyphomicrobiales</taxon>
        <taxon>Nitrobacteraceae</taxon>
        <taxon>Nitrobacter</taxon>
    </lineage>
</organism>
<evidence type="ECO:0000313" key="2">
    <source>
        <dbReference type="EMBL" id="ABA04301.1"/>
    </source>
</evidence>
<name>Q3STU0_NITWN</name>
<proteinExistence type="predicted"/>
<dbReference type="HOGENOM" id="CLU_2369990_0_0_5"/>
<dbReference type="AlphaFoldDB" id="Q3STU0"/>
<dbReference type="EMBL" id="CP000115">
    <property type="protein sequence ID" value="ABA04301.1"/>
    <property type="molecule type" value="Genomic_DNA"/>
</dbReference>
<evidence type="ECO:0000256" key="1">
    <source>
        <dbReference type="SAM" id="MobiDB-lite"/>
    </source>
</evidence>
<protein>
    <submittedName>
        <fullName evidence="2">Uncharacterized protein</fullName>
    </submittedName>
</protein>
<accession>Q3STU0</accession>
<feature type="region of interest" description="Disordered" evidence="1">
    <location>
        <begin position="1"/>
        <end position="41"/>
    </location>
</feature>
<reference evidence="2 3" key="1">
    <citation type="journal article" date="2006" name="Appl. Environ. Microbiol.">
        <title>Genome sequence of the chemolithoautotrophic nitrite-oxidizing bacterium Nitrobacter winogradskyi Nb-255.</title>
        <authorList>
            <person name="Starkenburg S.R."/>
            <person name="Chain P.S."/>
            <person name="Sayavedra-Soto L.A."/>
            <person name="Hauser L."/>
            <person name="Land M.L."/>
            <person name="Larimer F.W."/>
            <person name="Malfatti S.A."/>
            <person name="Klotz M.G."/>
            <person name="Bottomley P.J."/>
            <person name="Arp D.J."/>
            <person name="Hickey W.J."/>
        </authorList>
    </citation>
    <scope>NUCLEOTIDE SEQUENCE [LARGE SCALE GENOMIC DNA]</scope>
    <source>
        <strain evidence="3">ATCC 25391 / DSM 10237 / CIP 104748 / NCIMB 11846 / Nb-255</strain>
    </source>
</reference>
<evidence type="ECO:0000313" key="3">
    <source>
        <dbReference type="Proteomes" id="UP000002531"/>
    </source>
</evidence>
<dbReference type="Proteomes" id="UP000002531">
    <property type="component" value="Chromosome"/>
</dbReference>
<sequence length="95" mass="11036">MTGRPCTVPGVQNKPDTANPSLEKRKENAMPHRRRYKQTRPFQDRLFDFLAEARQKAEESPDGIEREKMIKRIESAKTAARIDAWANSPKMQRPK</sequence>
<dbReference type="KEGG" id="nwi:Nwi_1039"/>
<keyword evidence="3" id="KW-1185">Reference proteome</keyword>
<gene>
    <name evidence="2" type="ordered locus">Nwi_1039</name>
</gene>